<sequence length="70" mass="8182">MVKSEKILPGSVKLSLLRRQRPPGSLFWDVSFPCILPMHPCSPFPHKERRNDPRDWKISVRSRCVVDNHC</sequence>
<dbReference type="InParanoid" id="G3GS50"/>
<evidence type="ECO:0000313" key="1">
    <source>
        <dbReference type="EMBL" id="EGW05005.1"/>
    </source>
</evidence>
<dbReference type="EMBL" id="JH000006">
    <property type="protein sequence ID" value="EGW05005.1"/>
    <property type="molecule type" value="Genomic_DNA"/>
</dbReference>
<name>G3GS50_CRIGR</name>
<gene>
    <name evidence="1" type="ORF">I79_000360</name>
</gene>
<protein>
    <submittedName>
        <fullName evidence="1">Uncharacterized protein</fullName>
    </submittedName>
</protein>
<dbReference type="AlphaFoldDB" id="G3GS50"/>
<accession>G3GS50</accession>
<organism evidence="1 2">
    <name type="scientific">Cricetulus griseus</name>
    <name type="common">Chinese hamster</name>
    <name type="synonym">Cricetulus barabensis griseus</name>
    <dbReference type="NCBI Taxonomy" id="10029"/>
    <lineage>
        <taxon>Eukaryota</taxon>
        <taxon>Metazoa</taxon>
        <taxon>Chordata</taxon>
        <taxon>Craniata</taxon>
        <taxon>Vertebrata</taxon>
        <taxon>Euteleostomi</taxon>
        <taxon>Mammalia</taxon>
        <taxon>Eutheria</taxon>
        <taxon>Euarchontoglires</taxon>
        <taxon>Glires</taxon>
        <taxon>Rodentia</taxon>
        <taxon>Myomorpha</taxon>
        <taxon>Muroidea</taxon>
        <taxon>Cricetidae</taxon>
        <taxon>Cricetinae</taxon>
        <taxon>Cricetulus</taxon>
    </lineage>
</organism>
<dbReference type="Proteomes" id="UP000001075">
    <property type="component" value="Unassembled WGS sequence"/>
</dbReference>
<proteinExistence type="predicted"/>
<reference evidence="2" key="1">
    <citation type="journal article" date="2011" name="Nat. Biotechnol.">
        <title>The genomic sequence of the Chinese hamster ovary (CHO)-K1 cell line.</title>
        <authorList>
            <person name="Xu X."/>
            <person name="Nagarajan H."/>
            <person name="Lewis N.E."/>
            <person name="Pan S."/>
            <person name="Cai Z."/>
            <person name="Liu X."/>
            <person name="Chen W."/>
            <person name="Xie M."/>
            <person name="Wang W."/>
            <person name="Hammond S."/>
            <person name="Andersen M.R."/>
            <person name="Neff N."/>
            <person name="Passarelli B."/>
            <person name="Koh W."/>
            <person name="Fan H.C."/>
            <person name="Wang J."/>
            <person name="Gui Y."/>
            <person name="Lee K.H."/>
            <person name="Betenbaugh M.J."/>
            <person name="Quake S.R."/>
            <person name="Famili I."/>
            <person name="Palsson B.O."/>
            <person name="Wang J."/>
        </authorList>
    </citation>
    <scope>NUCLEOTIDE SEQUENCE [LARGE SCALE GENOMIC DNA]</scope>
    <source>
        <strain evidence="2">CHO K1 cell line</strain>
    </source>
</reference>
<evidence type="ECO:0000313" key="2">
    <source>
        <dbReference type="Proteomes" id="UP000001075"/>
    </source>
</evidence>